<keyword evidence="3 6" id="KW-1133">Transmembrane helix</keyword>
<dbReference type="EMBL" id="SWFT01000107">
    <property type="protein sequence ID" value="KAA8900700.1"/>
    <property type="molecule type" value="Genomic_DNA"/>
</dbReference>
<dbReference type="GO" id="GO:0016020">
    <property type="term" value="C:membrane"/>
    <property type="evidence" value="ECO:0007669"/>
    <property type="project" value="UniProtKB-SubCell"/>
</dbReference>
<dbReference type="AlphaFoldDB" id="A0A642UKE8"/>
<dbReference type="RefSeq" id="XP_034011519.1">
    <property type="nucleotide sequence ID" value="XM_034156471.1"/>
</dbReference>
<dbReference type="PANTHER" id="PTHR46346">
    <property type="entry name" value="PHOSPHATIDYLINOSITOL N-ACETYLGLUCOSAMINYLTRANSFERASE SUBUNIT P"/>
    <property type="match status" value="1"/>
</dbReference>
<sequence>MSFLNLRATLSSPREEPANGSDRLARESDVIVSSITPHAEYKGFFIYVISGLCLATWIGWALLPPWFLSDYLGISYYPDKYWSVAIPGWSLIAMAFTYYYVALYNTEIKQFKLADVRQVVDDTTRFASRANIHQSSAEVMDLPITLVNEVLYDS</sequence>
<dbReference type="GO" id="GO:0006506">
    <property type="term" value="P:GPI anchor biosynthetic process"/>
    <property type="evidence" value="ECO:0007669"/>
    <property type="project" value="TreeGrafter"/>
</dbReference>
<dbReference type="GO" id="GO:0005783">
    <property type="term" value="C:endoplasmic reticulum"/>
    <property type="evidence" value="ECO:0007669"/>
    <property type="project" value="TreeGrafter"/>
</dbReference>
<organism evidence="8 9">
    <name type="scientific">Diutina rugosa</name>
    <name type="common">Yeast</name>
    <name type="synonym">Candida rugosa</name>
    <dbReference type="NCBI Taxonomy" id="5481"/>
    <lineage>
        <taxon>Eukaryota</taxon>
        <taxon>Fungi</taxon>
        <taxon>Dikarya</taxon>
        <taxon>Ascomycota</taxon>
        <taxon>Saccharomycotina</taxon>
        <taxon>Pichiomycetes</taxon>
        <taxon>Debaryomycetaceae</taxon>
        <taxon>Diutina</taxon>
    </lineage>
</organism>
<feature type="compositionally biased region" description="Basic and acidic residues" evidence="5">
    <location>
        <begin position="13"/>
        <end position="22"/>
    </location>
</feature>
<evidence type="ECO:0000256" key="1">
    <source>
        <dbReference type="ARBA" id="ARBA00004141"/>
    </source>
</evidence>
<keyword evidence="4 6" id="KW-0472">Membrane</keyword>
<keyword evidence="9" id="KW-1185">Reference proteome</keyword>
<dbReference type="PANTHER" id="PTHR46346:SF1">
    <property type="entry name" value="PHOSPHATIDYLINOSITOL N-ACETYLGLUCOSAMINYLTRANSFERASE SUBUNIT P"/>
    <property type="match status" value="1"/>
</dbReference>
<accession>A0A642UKE8</accession>
<comment type="subcellular location">
    <subcellularLocation>
        <location evidence="1">Membrane</location>
        <topology evidence="1">Multi-pass membrane protein</topology>
    </subcellularLocation>
</comment>
<feature type="transmembrane region" description="Helical" evidence="6">
    <location>
        <begin position="82"/>
        <end position="102"/>
    </location>
</feature>
<reference evidence="8 9" key="1">
    <citation type="submission" date="2019-07" db="EMBL/GenBank/DDBJ databases">
        <title>Genome assembly of two rare yeast pathogens: Diutina rugosa and Trichomonascus ciferrii.</title>
        <authorList>
            <person name="Mixao V."/>
            <person name="Saus E."/>
            <person name="Hansen A."/>
            <person name="Lass-Flor C."/>
            <person name="Gabaldon T."/>
        </authorList>
    </citation>
    <scope>NUCLEOTIDE SEQUENCE [LARGE SCALE GENOMIC DNA]</scope>
    <source>
        <strain evidence="8 9">CBS 613</strain>
    </source>
</reference>
<gene>
    <name evidence="8" type="ORF">DIURU_003682</name>
</gene>
<feature type="region of interest" description="Disordered" evidence="5">
    <location>
        <begin position="1"/>
        <end position="22"/>
    </location>
</feature>
<name>A0A642UKE8_DIURU</name>
<evidence type="ECO:0000256" key="3">
    <source>
        <dbReference type="ARBA" id="ARBA00022989"/>
    </source>
</evidence>
<evidence type="ECO:0000256" key="4">
    <source>
        <dbReference type="ARBA" id="ARBA00023136"/>
    </source>
</evidence>
<dbReference type="InterPro" id="IPR052263">
    <property type="entry name" value="GPI_Anchor_Biosynth"/>
</dbReference>
<comment type="caution">
    <text evidence="8">The sequence shown here is derived from an EMBL/GenBank/DDBJ whole genome shotgun (WGS) entry which is preliminary data.</text>
</comment>
<dbReference type="OMA" id="FTDEHAV"/>
<dbReference type="GeneID" id="54782333"/>
<dbReference type="VEuPathDB" id="FungiDB:DIURU_003682"/>
<feature type="domain" description="PIG-P" evidence="7">
    <location>
        <begin position="39"/>
        <end position="152"/>
    </location>
</feature>
<evidence type="ECO:0000256" key="5">
    <source>
        <dbReference type="SAM" id="MobiDB-lite"/>
    </source>
</evidence>
<proteinExistence type="predicted"/>
<evidence type="ECO:0000259" key="7">
    <source>
        <dbReference type="Pfam" id="PF08510"/>
    </source>
</evidence>
<feature type="transmembrane region" description="Helical" evidence="6">
    <location>
        <begin position="44"/>
        <end position="62"/>
    </location>
</feature>
<dbReference type="InterPro" id="IPR013717">
    <property type="entry name" value="PIG-P"/>
</dbReference>
<evidence type="ECO:0000256" key="6">
    <source>
        <dbReference type="SAM" id="Phobius"/>
    </source>
</evidence>
<dbReference type="Proteomes" id="UP000449547">
    <property type="component" value="Unassembled WGS sequence"/>
</dbReference>
<protein>
    <recommendedName>
        <fullName evidence="7">PIG-P domain-containing protein</fullName>
    </recommendedName>
</protein>
<dbReference type="OrthoDB" id="690928at2759"/>
<keyword evidence="2 6" id="KW-0812">Transmembrane</keyword>
<evidence type="ECO:0000313" key="8">
    <source>
        <dbReference type="EMBL" id="KAA8900700.1"/>
    </source>
</evidence>
<dbReference type="Pfam" id="PF08510">
    <property type="entry name" value="PIG-P"/>
    <property type="match status" value="1"/>
</dbReference>
<evidence type="ECO:0000313" key="9">
    <source>
        <dbReference type="Proteomes" id="UP000449547"/>
    </source>
</evidence>
<evidence type="ECO:0000256" key="2">
    <source>
        <dbReference type="ARBA" id="ARBA00022692"/>
    </source>
</evidence>